<dbReference type="PROSITE" id="PS51740">
    <property type="entry name" value="SPOVT_ABRB"/>
    <property type="match status" value="1"/>
</dbReference>
<dbReference type="SMART" id="SM00966">
    <property type="entry name" value="SpoVT_AbrB"/>
    <property type="match status" value="1"/>
</dbReference>
<reference evidence="3 4" key="1">
    <citation type="journal article" date="2015" name="Nature">
        <title>rRNA introns, odd ribosomes, and small enigmatic genomes across a large radiation of phyla.</title>
        <authorList>
            <person name="Brown C.T."/>
            <person name="Hug L.A."/>
            <person name="Thomas B.C."/>
            <person name="Sharon I."/>
            <person name="Castelle C.J."/>
            <person name="Singh A."/>
            <person name="Wilkins M.J."/>
            <person name="Williams K.H."/>
            <person name="Banfield J.F."/>
        </authorList>
    </citation>
    <scope>NUCLEOTIDE SEQUENCE [LARGE SCALE GENOMIC DNA]</scope>
</reference>
<proteinExistence type="predicted"/>
<dbReference type="InterPro" id="IPR037914">
    <property type="entry name" value="SpoVT-AbrB_sf"/>
</dbReference>
<protein>
    <recommendedName>
        <fullName evidence="2">SpoVT-AbrB domain-containing protein</fullName>
    </recommendedName>
</protein>
<name>A0A0G0U8X7_9BACT</name>
<dbReference type="GO" id="GO:0003677">
    <property type="term" value="F:DNA binding"/>
    <property type="evidence" value="ECO:0007669"/>
    <property type="project" value="UniProtKB-UniRule"/>
</dbReference>
<sequence>MLYEEINIYQVTVGAKYQIVIPKEVRKQVSGIRPGSKVVVKSSEEGVITVKPVKQSWSDENYGSLKKYWQGRDMVGAVEKIRNEWERKA</sequence>
<evidence type="ECO:0000256" key="1">
    <source>
        <dbReference type="PROSITE-ProRule" id="PRU01076"/>
    </source>
</evidence>
<dbReference type="Gene3D" id="2.10.260.10">
    <property type="match status" value="1"/>
</dbReference>
<feature type="domain" description="SpoVT-AbrB" evidence="2">
    <location>
        <begin position="8"/>
        <end position="55"/>
    </location>
</feature>
<dbReference type="Proteomes" id="UP000034601">
    <property type="component" value="Unassembled WGS sequence"/>
</dbReference>
<dbReference type="SUPFAM" id="SSF89447">
    <property type="entry name" value="AbrB/MazE/MraZ-like"/>
    <property type="match status" value="1"/>
</dbReference>
<dbReference type="Pfam" id="PF04014">
    <property type="entry name" value="MazE_antitoxin"/>
    <property type="match status" value="1"/>
</dbReference>
<dbReference type="InterPro" id="IPR007159">
    <property type="entry name" value="SpoVT-AbrB_dom"/>
</dbReference>
<dbReference type="AlphaFoldDB" id="A0A0G0U8X7"/>
<comment type="caution">
    <text evidence="3">The sequence shown here is derived from an EMBL/GenBank/DDBJ whole genome shotgun (WGS) entry which is preliminary data.</text>
</comment>
<organism evidence="3 4">
    <name type="scientific">Candidatus Daviesbacteria bacterium GW2011_GWA2_40_9</name>
    <dbReference type="NCBI Taxonomy" id="1618424"/>
    <lineage>
        <taxon>Bacteria</taxon>
        <taxon>Candidatus Daviesiibacteriota</taxon>
    </lineage>
</organism>
<dbReference type="NCBIfam" id="TIGR01439">
    <property type="entry name" value="lp_hng_hel_AbrB"/>
    <property type="match status" value="1"/>
</dbReference>
<evidence type="ECO:0000259" key="2">
    <source>
        <dbReference type="PROSITE" id="PS51740"/>
    </source>
</evidence>
<accession>A0A0G0U8X7</accession>
<keyword evidence="1" id="KW-0238">DNA-binding</keyword>
<evidence type="ECO:0000313" key="3">
    <source>
        <dbReference type="EMBL" id="KKR83696.1"/>
    </source>
</evidence>
<dbReference type="EMBL" id="LCAB01000002">
    <property type="protein sequence ID" value="KKR83696.1"/>
    <property type="molecule type" value="Genomic_DNA"/>
</dbReference>
<evidence type="ECO:0000313" key="4">
    <source>
        <dbReference type="Proteomes" id="UP000034601"/>
    </source>
</evidence>
<gene>
    <name evidence="3" type="ORF">UU29_C0002G0009</name>
</gene>